<dbReference type="EMBL" id="MZ348422">
    <property type="protein sequence ID" value="QYN80136.1"/>
    <property type="molecule type" value="Genomic_DNA"/>
</dbReference>
<dbReference type="KEGG" id="vg:77953313"/>
<dbReference type="GeneID" id="77953313"/>
<sequence>MENVNNEMNKAPTSEDVKKAVFEAAVESGADTILNDVIMSALKREKTGVWHQDNKNLIGGLIGASIAVGLEVASPTGSVASATAAAIACTGTLMVTHKVLDIAPQTTGLAACNGALTAFVGMTAGRIVADYFPGNLSSGE</sequence>
<dbReference type="Proteomes" id="UP000828443">
    <property type="component" value="Segment"/>
</dbReference>
<reference evidence="1" key="1">
    <citation type="journal article" date="2021" name="Viruses">
        <title>Novel Viruses That Lyse Plant and Human Strains of Kosakonia cowanii.</title>
        <authorList>
            <person name="Petrzik K."/>
            <person name="Brazdova S."/>
            <person name="Krawczyk K."/>
        </authorList>
    </citation>
    <scope>NUCLEOTIDE SEQUENCE</scope>
</reference>
<evidence type="ECO:0000313" key="1">
    <source>
        <dbReference type="EMBL" id="QYN80136.1"/>
    </source>
</evidence>
<proteinExistence type="predicted"/>
<keyword evidence="2" id="KW-1185">Reference proteome</keyword>
<protein>
    <submittedName>
        <fullName evidence="1">Uncharacterized protein</fullName>
    </submittedName>
</protein>
<dbReference type="RefSeq" id="YP_010676948.1">
    <property type="nucleotide sequence ID" value="NC_071015.1"/>
</dbReference>
<accession>A0AAE8BEP3</accession>
<organism evidence="1 2">
    <name type="scientific">Kosakonia phage Kc263</name>
    <dbReference type="NCBI Taxonomy" id="2863194"/>
    <lineage>
        <taxon>Viruses</taxon>
        <taxon>Duplodnaviria</taxon>
        <taxon>Heunggongvirae</taxon>
        <taxon>Uroviricota</taxon>
        <taxon>Caudoviricetes</taxon>
        <taxon>Chimalliviridae</taxon>
        <taxon>Branisovskavirus</taxon>
        <taxon>Branisovskavirus Kc263</taxon>
    </lineage>
</organism>
<name>A0AAE8BEP3_9CAUD</name>
<evidence type="ECO:0000313" key="2">
    <source>
        <dbReference type="Proteomes" id="UP000828443"/>
    </source>
</evidence>